<dbReference type="Pfam" id="PF20501">
    <property type="entry name" value="MbhE"/>
    <property type="match status" value="1"/>
</dbReference>
<evidence type="ECO:0000256" key="3">
    <source>
        <dbReference type="ARBA" id="ARBA00022449"/>
    </source>
</evidence>
<keyword evidence="6 11" id="KW-1133">Transmembrane helix</keyword>
<feature type="transmembrane region" description="Helical" evidence="11">
    <location>
        <begin position="260"/>
        <end position="281"/>
    </location>
</feature>
<dbReference type="GO" id="GO:0015297">
    <property type="term" value="F:antiporter activity"/>
    <property type="evidence" value="ECO:0007669"/>
    <property type="project" value="UniProtKB-KW"/>
</dbReference>
<evidence type="ECO:0000256" key="5">
    <source>
        <dbReference type="ARBA" id="ARBA00022692"/>
    </source>
</evidence>
<dbReference type="Pfam" id="PF00662">
    <property type="entry name" value="Proton_antipo_N"/>
    <property type="match status" value="1"/>
</dbReference>
<evidence type="ECO:0000256" key="7">
    <source>
        <dbReference type="ARBA" id="ARBA00023065"/>
    </source>
</evidence>
<feature type="transmembrane region" description="Helical" evidence="11">
    <location>
        <begin position="74"/>
        <end position="93"/>
    </location>
</feature>
<feature type="region of interest" description="Disordered" evidence="10">
    <location>
        <begin position="764"/>
        <end position="791"/>
    </location>
</feature>
<dbReference type="GO" id="GO:0005886">
    <property type="term" value="C:plasma membrane"/>
    <property type="evidence" value="ECO:0007669"/>
    <property type="project" value="UniProtKB-SubCell"/>
</dbReference>
<evidence type="ECO:0000259" key="15">
    <source>
        <dbReference type="Pfam" id="PF20501"/>
    </source>
</evidence>
<dbReference type="PANTHER" id="PTHR43373">
    <property type="entry name" value="NA(+)/H(+) ANTIPORTER SUBUNIT"/>
    <property type="match status" value="1"/>
</dbReference>
<feature type="domain" description="NADH-Ubiquinone oxidoreductase (complex I) chain 5 N-terminal" evidence="13">
    <location>
        <begin position="62"/>
        <end position="98"/>
    </location>
</feature>
<comment type="subcellular location">
    <subcellularLocation>
        <location evidence="1">Cell membrane</location>
        <topology evidence="1">Multi-pass membrane protein</topology>
    </subcellularLocation>
    <subcellularLocation>
        <location evidence="9">Membrane</location>
        <topology evidence="9">Multi-pass membrane protein</topology>
    </subcellularLocation>
</comment>
<comment type="caution">
    <text evidence="16">The sequence shown here is derived from an EMBL/GenBank/DDBJ whole genome shotgun (WGS) entry which is preliminary data.</text>
</comment>
<dbReference type="Pfam" id="PF13244">
    <property type="entry name" value="MbhD"/>
    <property type="match status" value="1"/>
</dbReference>
<keyword evidence="17" id="KW-1185">Reference proteome</keyword>
<feature type="domain" description="MrpA C-terminal/MbhE" evidence="15">
    <location>
        <begin position="679"/>
        <end position="763"/>
    </location>
</feature>
<feature type="transmembrane region" description="Helical" evidence="11">
    <location>
        <begin position="158"/>
        <end position="178"/>
    </location>
</feature>
<dbReference type="AlphaFoldDB" id="A0A2T0GTL1"/>
<feature type="transmembrane region" description="Helical" evidence="11">
    <location>
        <begin position="293"/>
        <end position="313"/>
    </location>
</feature>
<feature type="transmembrane region" description="Helical" evidence="11">
    <location>
        <begin position="615"/>
        <end position="633"/>
    </location>
</feature>
<dbReference type="Pfam" id="PF00361">
    <property type="entry name" value="Proton_antipo_M"/>
    <property type="match status" value="1"/>
</dbReference>
<keyword evidence="2" id="KW-0813">Transport</keyword>
<keyword evidence="3" id="KW-0050">Antiport</keyword>
<dbReference type="GO" id="GO:0006811">
    <property type="term" value="P:monoatomic ion transport"/>
    <property type="evidence" value="ECO:0007669"/>
    <property type="project" value="UniProtKB-KW"/>
</dbReference>
<feature type="transmembrane region" description="Helical" evidence="11">
    <location>
        <begin position="679"/>
        <end position="699"/>
    </location>
</feature>
<keyword evidence="8 11" id="KW-0472">Membrane</keyword>
<evidence type="ECO:0000256" key="1">
    <source>
        <dbReference type="ARBA" id="ARBA00004651"/>
    </source>
</evidence>
<evidence type="ECO:0000259" key="14">
    <source>
        <dbReference type="Pfam" id="PF13244"/>
    </source>
</evidence>
<feature type="transmembrane region" description="Helical" evidence="11">
    <location>
        <begin position="485"/>
        <end position="511"/>
    </location>
</feature>
<accession>A0A2T0GTL1</accession>
<evidence type="ECO:0000256" key="8">
    <source>
        <dbReference type="ARBA" id="ARBA00023136"/>
    </source>
</evidence>
<feature type="transmembrane region" description="Helical" evidence="11">
    <location>
        <begin position="319"/>
        <end position="340"/>
    </location>
</feature>
<dbReference type="InterPro" id="IPR046806">
    <property type="entry name" value="MrpA_C/MbhE"/>
</dbReference>
<proteinExistence type="predicted"/>
<reference evidence="16 17" key="1">
    <citation type="submission" date="2018-03" db="EMBL/GenBank/DDBJ databases">
        <title>Actinopolyspora mortivallis from Sahara, screening for active biomolecules.</title>
        <authorList>
            <person name="Selama O."/>
            <person name="Wellington E.M.H."/>
            <person name="Hacene H."/>
        </authorList>
    </citation>
    <scope>NUCLEOTIDE SEQUENCE [LARGE SCALE GENOMIC DNA]</scope>
    <source>
        <strain evidence="16 17">M5A</strain>
    </source>
</reference>
<feature type="transmembrane region" description="Helical" evidence="11">
    <location>
        <begin position="639"/>
        <end position="658"/>
    </location>
</feature>
<name>A0A2T0GTL1_ACTMO</name>
<feature type="transmembrane region" description="Helical" evidence="11">
    <location>
        <begin position="129"/>
        <end position="146"/>
    </location>
</feature>
<dbReference type="EMBL" id="PVSR01000032">
    <property type="protein sequence ID" value="PRW62455.1"/>
    <property type="molecule type" value="Genomic_DNA"/>
</dbReference>
<evidence type="ECO:0000256" key="6">
    <source>
        <dbReference type="ARBA" id="ARBA00022989"/>
    </source>
</evidence>
<evidence type="ECO:0000256" key="9">
    <source>
        <dbReference type="RuleBase" id="RU000320"/>
    </source>
</evidence>
<dbReference type="InterPro" id="IPR050616">
    <property type="entry name" value="CPA3_Na-H_Antiporter_A"/>
</dbReference>
<keyword evidence="5 9" id="KW-0812">Transmembrane</keyword>
<dbReference type="InParanoid" id="A0A2T0GTL1"/>
<dbReference type="InterPro" id="IPR001516">
    <property type="entry name" value="Proton_antipo_N"/>
</dbReference>
<dbReference type="InterPro" id="IPR001750">
    <property type="entry name" value="ND/Mrp_TM"/>
</dbReference>
<evidence type="ECO:0000259" key="12">
    <source>
        <dbReference type="Pfam" id="PF00361"/>
    </source>
</evidence>
<dbReference type="Proteomes" id="UP000239352">
    <property type="component" value="Unassembled WGS sequence"/>
</dbReference>
<protein>
    <submittedName>
        <fullName evidence="16">NADH ubiquinone oxidoreductase subunit NDUFA12</fullName>
    </submittedName>
</protein>
<feature type="transmembrane region" description="Helical" evidence="11">
    <location>
        <begin position="444"/>
        <end position="465"/>
    </location>
</feature>
<dbReference type="PANTHER" id="PTHR43373:SF1">
    <property type="entry name" value="NA(+)_H(+) ANTIPORTER SUBUNIT A"/>
    <property type="match status" value="1"/>
</dbReference>
<feature type="domain" description="MrpA C-terminal/MbhD" evidence="14">
    <location>
        <begin position="598"/>
        <end position="662"/>
    </location>
</feature>
<evidence type="ECO:0000256" key="11">
    <source>
        <dbReference type="SAM" id="Phobius"/>
    </source>
</evidence>
<feature type="transmembrane region" description="Helical" evidence="11">
    <location>
        <begin position="399"/>
        <end position="423"/>
    </location>
</feature>
<evidence type="ECO:0000256" key="10">
    <source>
        <dbReference type="SAM" id="MobiDB-lite"/>
    </source>
</evidence>
<keyword evidence="4" id="KW-1003">Cell membrane</keyword>
<feature type="transmembrane region" description="Helical" evidence="11">
    <location>
        <begin position="198"/>
        <end position="215"/>
    </location>
</feature>
<dbReference type="PRINTS" id="PR01434">
    <property type="entry name" value="NADHDHGNASE5"/>
</dbReference>
<evidence type="ECO:0000313" key="16">
    <source>
        <dbReference type="EMBL" id="PRW62455.1"/>
    </source>
</evidence>
<feature type="transmembrane region" description="Helical" evidence="11">
    <location>
        <begin position="361"/>
        <end position="379"/>
    </location>
</feature>
<dbReference type="STRING" id="1050202.GCA_000384035_02931"/>
<evidence type="ECO:0000259" key="13">
    <source>
        <dbReference type="Pfam" id="PF00662"/>
    </source>
</evidence>
<keyword evidence="16" id="KW-0830">Ubiquinone</keyword>
<feature type="transmembrane region" description="Helical" evidence="11">
    <location>
        <begin position="740"/>
        <end position="757"/>
    </location>
</feature>
<gene>
    <name evidence="16" type="ORF">CEP50_15380</name>
</gene>
<evidence type="ECO:0000256" key="4">
    <source>
        <dbReference type="ARBA" id="ARBA00022475"/>
    </source>
</evidence>
<feature type="transmembrane region" description="Helical" evidence="11">
    <location>
        <begin position="105"/>
        <end position="123"/>
    </location>
</feature>
<keyword evidence="7" id="KW-0406">Ion transport</keyword>
<dbReference type="RefSeq" id="WP_106114647.1">
    <property type="nucleotide sequence ID" value="NZ_PVSR01000032.1"/>
</dbReference>
<evidence type="ECO:0000313" key="17">
    <source>
        <dbReference type="Proteomes" id="UP000239352"/>
    </source>
</evidence>
<feature type="transmembrane region" description="Helical" evidence="11">
    <location>
        <begin position="590"/>
        <end position="608"/>
    </location>
</feature>
<evidence type="ECO:0000256" key="2">
    <source>
        <dbReference type="ARBA" id="ARBA00022448"/>
    </source>
</evidence>
<sequence>MLVLVAAHLFAALVLPVATRRHTRIAFAVAALPPAAALCWALAHTIPALAGRPPEESVVWSGPLALEFAFRLDALALTMTLLVSGVGALVLLYSGRYFEPGGGDAARSAPLLLAFAGVMLGLVWSDDLLAIYVFWELTTICSFLLVGQSGVSRSSRRASLQALLVTALGGLVMLLGFIVLGEAGGTYRVSELAQQPPTGAPVAVATGLILVGVFTKSAQLPFHNWLPAAMVAPTPISTYLHAASMVKAGVFLLARLTPVLGGVGFLPATTAVFGIATMLVGGWRALREHDLKLLLAYGTVSQLGFLTVLAGAATPLGALSVAAMLLAHGLFKATLFLVVGTVDHQTGTRDLRELSGVAGRLPLVTTVAVVAALSMAGLPPTVGFVAKEAAFEAFLGGQGGFLVGIGLVLGSVLTVAYSVRLLWGGFAGKPGVPTSTASAAPIGLWLPAAVTACGGLVLGIAYPVTDALAAAYAEQTFGHPAEYHLALWHGLTPPLWFSALTLLGGLTLFLLNDRVLGIRELLPTHLPDAQRGYERVMGGLERLAVGVTGRVQVGSLPTYLAIILLTVLLVPGTVMAFRDTPVEQLRGWDRVLQVPLALVILIAAAGVVRATRRMTAVLLVGVIGYGIGGMFVVGGGPDLALAQFLVETLTLVAFVLVLRRLPARFTETRSSPGVQLPKVLLSVAGGVFVAFSALVFSSARNAPSPVSQEYLRRAEEEASATNVVNAIIVDFRAFDTVGEISVLAVAATGVASLVLTARSARRRRRRPVERGSAQAASGGGVVGGSDPEVAE</sequence>
<organism evidence="16 17">
    <name type="scientific">Actinopolyspora mortivallis</name>
    <dbReference type="NCBI Taxonomy" id="33906"/>
    <lineage>
        <taxon>Bacteria</taxon>
        <taxon>Bacillati</taxon>
        <taxon>Actinomycetota</taxon>
        <taxon>Actinomycetes</taxon>
        <taxon>Actinopolysporales</taxon>
        <taxon>Actinopolysporaceae</taxon>
        <taxon>Actinopolyspora</taxon>
    </lineage>
</organism>
<dbReference type="InterPro" id="IPR025383">
    <property type="entry name" value="MrpA_C/MbhD"/>
</dbReference>
<feature type="domain" description="NADH:quinone oxidoreductase/Mrp antiporter transmembrane" evidence="12">
    <location>
        <begin position="125"/>
        <end position="413"/>
    </location>
</feature>
<feature type="transmembrane region" description="Helical" evidence="11">
    <location>
        <begin position="559"/>
        <end position="578"/>
    </location>
</feature>